<dbReference type="Gene3D" id="3.50.50.60">
    <property type="entry name" value="FAD/NAD(P)-binding domain"/>
    <property type="match status" value="1"/>
</dbReference>
<name>A0A5A9ZL82_9ACTN</name>
<feature type="domain" description="FAD-binding" evidence="2">
    <location>
        <begin position="12"/>
        <end position="362"/>
    </location>
</feature>
<evidence type="ECO:0000259" key="2">
    <source>
        <dbReference type="Pfam" id="PF01494"/>
    </source>
</evidence>
<dbReference type="AlphaFoldDB" id="A0A5A9ZL82"/>
<evidence type="ECO:0000256" key="1">
    <source>
        <dbReference type="ARBA" id="ARBA00023002"/>
    </source>
</evidence>
<dbReference type="NCBIfam" id="NF004829">
    <property type="entry name" value="PRK06183.1-3"/>
    <property type="match status" value="1"/>
</dbReference>
<dbReference type="SUPFAM" id="SSF51905">
    <property type="entry name" value="FAD/NAD(P)-binding domain"/>
    <property type="match status" value="1"/>
</dbReference>
<comment type="caution">
    <text evidence="3">The sequence shown here is derived from an EMBL/GenBank/DDBJ whole genome shotgun (WGS) entry which is preliminary data.</text>
</comment>
<feature type="non-terminal residue" evidence="3">
    <location>
        <position position="463"/>
    </location>
</feature>
<proteinExistence type="predicted"/>
<dbReference type="InterPro" id="IPR050631">
    <property type="entry name" value="PheA/TfdB_FAD_monoxygenase"/>
</dbReference>
<organism evidence="3 4">
    <name type="scientific">Streptomyces apricus</name>
    <dbReference type="NCBI Taxonomy" id="1828112"/>
    <lineage>
        <taxon>Bacteria</taxon>
        <taxon>Bacillati</taxon>
        <taxon>Actinomycetota</taxon>
        <taxon>Actinomycetes</taxon>
        <taxon>Kitasatosporales</taxon>
        <taxon>Streptomycetaceae</taxon>
        <taxon>Streptomyces</taxon>
    </lineage>
</organism>
<dbReference type="GO" id="GO:0008688">
    <property type="term" value="F:3-(3-hydroxyphenyl)propionate hydroxylase activity"/>
    <property type="evidence" value="ECO:0007669"/>
    <property type="project" value="TreeGrafter"/>
</dbReference>
<dbReference type="Proteomes" id="UP000324965">
    <property type="component" value="Unassembled WGS sequence"/>
</dbReference>
<protein>
    <submittedName>
        <fullName evidence="3">Bifunctional 3-(3-hydroxy-phenyl)propionate/3-hydroxycinnamic acid hydroxylase</fullName>
    </submittedName>
</protein>
<keyword evidence="4" id="KW-1185">Reference proteome</keyword>
<evidence type="ECO:0000313" key="4">
    <source>
        <dbReference type="Proteomes" id="UP000324965"/>
    </source>
</evidence>
<keyword evidence="1" id="KW-0560">Oxidoreductase</keyword>
<sequence length="463" mass="50896">MDDTGAGERVHDVAVVGYGPTGVTAANLLGAMGLDVVVLERDAEVYSRARAISTDEEVLRIWQRAGLAERLKRDMLAGGPVDFVDARGRTFLRACPTPRGHGHPPQMFLHQPALERVLREGVARYPNVEVLLGYECLRVRQDAQGVDLTATATATEVATGTGTGTGTDSVRRLRASYVIAADGGSSPTRSQLGVGYEGRTYDDRWVVVDTRMLAPWPDHDRLRFRCDPARPAVDCPTPLGHHRWEFPVLPGDDEAYLTTDDAVHAMIGRYGIGRDGVRILRTTVYSHHVRFADRFRAGRVFLAGDAAHAMPPWIGQGMAAGVRDAANLCWKLAAVLRGELPDAVLDSYEAERRPHVEEVTARTVFVGRIITERRRPLTLLRDSALPLLGRLPGLARWLQDSHWIPVARYGAGFQAGPRTRASGRQVPQPWVTAPDGARLRLDDALGAGWRLLHARTPTPQPLW</sequence>
<dbReference type="Pfam" id="PF01494">
    <property type="entry name" value="FAD_binding_3"/>
    <property type="match status" value="1"/>
</dbReference>
<evidence type="ECO:0000313" key="3">
    <source>
        <dbReference type="EMBL" id="KAA0917829.1"/>
    </source>
</evidence>
<dbReference type="GO" id="GO:0019622">
    <property type="term" value="P:3-(3-hydroxy)phenylpropionate catabolic process"/>
    <property type="evidence" value="ECO:0007669"/>
    <property type="project" value="TreeGrafter"/>
</dbReference>
<dbReference type="GO" id="GO:0071949">
    <property type="term" value="F:FAD binding"/>
    <property type="evidence" value="ECO:0007669"/>
    <property type="project" value="InterPro"/>
</dbReference>
<gene>
    <name evidence="3" type="ORF">FGF04_38000</name>
</gene>
<dbReference type="Gene3D" id="3.30.70.2450">
    <property type="match status" value="1"/>
</dbReference>
<dbReference type="PANTHER" id="PTHR43476:SF3">
    <property type="entry name" value="FAD-BINDING MONOOXYGENASE"/>
    <property type="match status" value="1"/>
</dbReference>
<dbReference type="InterPro" id="IPR002938">
    <property type="entry name" value="FAD-bd"/>
</dbReference>
<dbReference type="EMBL" id="VDFC01000108">
    <property type="protein sequence ID" value="KAA0917829.1"/>
    <property type="molecule type" value="Genomic_DNA"/>
</dbReference>
<dbReference type="InterPro" id="IPR036188">
    <property type="entry name" value="FAD/NAD-bd_sf"/>
</dbReference>
<accession>A0A5A9ZL82</accession>
<dbReference type="PANTHER" id="PTHR43476">
    <property type="entry name" value="3-(3-HYDROXY-PHENYL)PROPIONATE/3-HYDROXYCINNAMIC ACID HYDROXYLASE"/>
    <property type="match status" value="1"/>
</dbReference>
<dbReference type="RefSeq" id="WP_149515952.1">
    <property type="nucleotide sequence ID" value="NZ_VDFC01000108.1"/>
</dbReference>
<reference evidence="3 4" key="1">
    <citation type="submission" date="2019-05" db="EMBL/GenBank/DDBJ databases">
        <authorList>
            <person name="Hariharan J."/>
            <person name="Choudoir M.J."/>
            <person name="Diebold P."/>
            <person name="Panke-Buisse K."/>
            <person name="Buckley D.H."/>
        </authorList>
    </citation>
    <scope>NUCLEOTIDE SEQUENCE [LARGE SCALE GENOMIC DNA]</scope>
    <source>
        <strain evidence="3 4">SUN51</strain>
    </source>
</reference>
<dbReference type="PRINTS" id="PR00420">
    <property type="entry name" value="RNGMNOXGNASE"/>
</dbReference>
<dbReference type="OrthoDB" id="8670884at2"/>